<feature type="chain" id="PRO_5016353419" evidence="9">
    <location>
        <begin position="21"/>
        <end position="477"/>
    </location>
</feature>
<keyword evidence="3" id="KW-0479">Metal-binding</keyword>
<evidence type="ECO:0000256" key="6">
    <source>
        <dbReference type="ARBA" id="ARBA00022801"/>
    </source>
</evidence>
<keyword evidence="4 9" id="KW-0732">Signal</keyword>
<evidence type="ECO:0000256" key="8">
    <source>
        <dbReference type="ARBA" id="ARBA00023049"/>
    </source>
</evidence>
<evidence type="ECO:0000256" key="3">
    <source>
        <dbReference type="ARBA" id="ARBA00022723"/>
    </source>
</evidence>
<evidence type="ECO:0000256" key="5">
    <source>
        <dbReference type="ARBA" id="ARBA00022764"/>
    </source>
</evidence>
<protein>
    <submittedName>
        <fullName evidence="11">M48 family peptidase</fullName>
    </submittedName>
</protein>
<dbReference type="GO" id="GO:0051603">
    <property type="term" value="P:proteolysis involved in protein catabolic process"/>
    <property type="evidence" value="ECO:0007669"/>
    <property type="project" value="TreeGrafter"/>
</dbReference>
<evidence type="ECO:0000256" key="7">
    <source>
        <dbReference type="ARBA" id="ARBA00022833"/>
    </source>
</evidence>
<feature type="domain" description="Peptidase M48" evidence="10">
    <location>
        <begin position="64"/>
        <end position="251"/>
    </location>
</feature>
<reference evidence="11 12" key="1">
    <citation type="submission" date="2018-06" db="EMBL/GenBank/DDBJ databases">
        <title>Azoarcus communis strain SWub3 genome.</title>
        <authorList>
            <person name="Zorraquino Salvo V."/>
            <person name="Toubiana D."/>
            <person name="Blumwald E."/>
        </authorList>
    </citation>
    <scope>NUCLEOTIDE SEQUENCE [LARGE SCALE GENOMIC DNA]</scope>
    <source>
        <strain evidence="11 12">SWub3</strain>
    </source>
</reference>
<dbReference type="CDD" id="cd07333">
    <property type="entry name" value="M48C_bepA_like"/>
    <property type="match status" value="1"/>
</dbReference>
<dbReference type="SUPFAM" id="SSF48452">
    <property type="entry name" value="TPR-like"/>
    <property type="match status" value="1"/>
</dbReference>
<dbReference type="Pfam" id="PF01435">
    <property type="entry name" value="Peptidase_M48"/>
    <property type="match status" value="1"/>
</dbReference>
<accession>A0A323UXY0</accession>
<evidence type="ECO:0000259" key="10">
    <source>
        <dbReference type="Pfam" id="PF01435"/>
    </source>
</evidence>
<keyword evidence="7" id="KW-0862">Zinc</keyword>
<dbReference type="Gene3D" id="3.30.2010.10">
    <property type="entry name" value="Metalloproteases ('zincins'), catalytic domain"/>
    <property type="match status" value="1"/>
</dbReference>
<keyword evidence="6" id="KW-0378">Hydrolase</keyword>
<dbReference type="InterPro" id="IPR011990">
    <property type="entry name" value="TPR-like_helical_dom_sf"/>
</dbReference>
<comment type="caution">
    <text evidence="11">The sequence shown here is derived from an EMBL/GenBank/DDBJ whole genome shotgun (WGS) entry which is preliminary data.</text>
</comment>
<dbReference type="InterPro" id="IPR001915">
    <property type="entry name" value="Peptidase_M48"/>
</dbReference>
<dbReference type="InterPro" id="IPR030873">
    <property type="entry name" value="Protease_BepA"/>
</dbReference>
<organism evidence="11 12">
    <name type="scientific">Parazoarcus communis SWub3 = DSM 12120</name>
    <dbReference type="NCBI Taxonomy" id="1121029"/>
    <lineage>
        <taxon>Bacteria</taxon>
        <taxon>Pseudomonadati</taxon>
        <taxon>Pseudomonadota</taxon>
        <taxon>Betaproteobacteria</taxon>
        <taxon>Rhodocyclales</taxon>
        <taxon>Zoogloeaceae</taxon>
        <taxon>Parazoarcus</taxon>
    </lineage>
</organism>
<evidence type="ECO:0000256" key="4">
    <source>
        <dbReference type="ARBA" id="ARBA00022729"/>
    </source>
</evidence>
<dbReference type="InterPro" id="IPR051156">
    <property type="entry name" value="Mito/Outer_Membr_Metalloprot"/>
</dbReference>
<sequence length="477" mass="52738">MMRRFLALLLSLTLAFPAQAFDLPDLGDVAASEFSPAQERRIGAEIIREIRWRDAAYLDDLEVEEYVNRLGRRLVAVSNNPQQSFDFFVVKDATLNAFALPGGYIGVHTGLILAAESESELASVLGHEIAHVTQRHIAQIVGKQSQAGMLMLASLLVAILAARSNSQVSEAAIAAGQAGALQSQLGYSRDFEREADRVGLQTLDQAGFDVRGMPSFFERLQRAGRLYENNAPAYLRTHPLTTERIADMENRAASMRYRQVLDSADFGYVRAKLRVLAVPPVDAVRDFEERAARMPDDAATRYGLARALLRAGRLDEAKVRIDQLRRSAEPSPFVDTLSAELAMARRDYRSALAQLEGAVKRFPASQSLRYALADAQIIGGQPVLAAEGVRQALQTRGEDIRLWQLLSRANAALGKRTAQHRAQAEVYALQGGYRAAVEQLEIARKAGDGDFYDLSAVDARLREMRALVREELRERGM</sequence>
<feature type="signal peptide" evidence="9">
    <location>
        <begin position="1"/>
        <end position="20"/>
    </location>
</feature>
<dbReference type="AlphaFoldDB" id="A0A323UXY0"/>
<dbReference type="PANTHER" id="PTHR22726:SF1">
    <property type="entry name" value="METALLOENDOPEPTIDASE OMA1, MITOCHONDRIAL"/>
    <property type="match status" value="1"/>
</dbReference>
<comment type="cofactor">
    <cofactor evidence="1">
        <name>Zn(2+)</name>
        <dbReference type="ChEBI" id="CHEBI:29105"/>
    </cofactor>
</comment>
<dbReference type="GO" id="GO:0046872">
    <property type="term" value="F:metal ion binding"/>
    <property type="evidence" value="ECO:0007669"/>
    <property type="project" value="UniProtKB-KW"/>
</dbReference>
<dbReference type="OrthoDB" id="9810445at2"/>
<evidence type="ECO:0000313" key="11">
    <source>
        <dbReference type="EMBL" id="PZA17111.1"/>
    </source>
</evidence>
<dbReference type="RefSeq" id="WP_110523756.1">
    <property type="nucleotide sequence ID" value="NZ_QKOE01000004.1"/>
</dbReference>
<dbReference type="EMBL" id="QKOE01000004">
    <property type="protein sequence ID" value="PZA17111.1"/>
    <property type="molecule type" value="Genomic_DNA"/>
</dbReference>
<keyword evidence="5" id="KW-0574">Periplasm</keyword>
<evidence type="ECO:0000256" key="9">
    <source>
        <dbReference type="SAM" id="SignalP"/>
    </source>
</evidence>
<keyword evidence="2" id="KW-0645">Protease</keyword>
<gene>
    <name evidence="11" type="ORF">DNK49_07680</name>
</gene>
<dbReference type="GO" id="GO:0004222">
    <property type="term" value="F:metalloendopeptidase activity"/>
    <property type="evidence" value="ECO:0007669"/>
    <property type="project" value="InterPro"/>
</dbReference>
<dbReference type="Gene3D" id="1.25.40.10">
    <property type="entry name" value="Tetratricopeptide repeat domain"/>
    <property type="match status" value="1"/>
</dbReference>
<name>A0A323UXY0_9RHOO</name>
<evidence type="ECO:0000256" key="2">
    <source>
        <dbReference type="ARBA" id="ARBA00022670"/>
    </source>
</evidence>
<dbReference type="GO" id="GO:0016020">
    <property type="term" value="C:membrane"/>
    <property type="evidence" value="ECO:0007669"/>
    <property type="project" value="InterPro"/>
</dbReference>
<evidence type="ECO:0000313" key="12">
    <source>
        <dbReference type="Proteomes" id="UP000248259"/>
    </source>
</evidence>
<dbReference type="Pfam" id="PF14559">
    <property type="entry name" value="TPR_19"/>
    <property type="match status" value="2"/>
</dbReference>
<dbReference type="PANTHER" id="PTHR22726">
    <property type="entry name" value="METALLOENDOPEPTIDASE OMA1"/>
    <property type="match status" value="1"/>
</dbReference>
<dbReference type="Proteomes" id="UP000248259">
    <property type="component" value="Unassembled WGS sequence"/>
</dbReference>
<proteinExistence type="inferred from homology"/>
<evidence type="ECO:0000256" key="1">
    <source>
        <dbReference type="ARBA" id="ARBA00001947"/>
    </source>
</evidence>
<dbReference type="HAMAP" id="MF_00997">
    <property type="entry name" value="Protease_BepA"/>
    <property type="match status" value="1"/>
</dbReference>
<keyword evidence="8" id="KW-0482">Metalloprotease</keyword>
<keyword evidence="12" id="KW-1185">Reference proteome</keyword>